<feature type="domain" description="PPIase cyclophilin-type" evidence="5">
    <location>
        <begin position="71"/>
        <end position="253"/>
    </location>
</feature>
<reference evidence="6" key="1">
    <citation type="journal article" date="2014" name="Genome Biol. Evol.">
        <title>Pangenome evidence for extensive interdomain horizontal transfer affecting lineage core and shell genes in uncultured planktonic thaumarchaeota and euryarchaeota.</title>
        <authorList>
            <person name="Deschamps P."/>
            <person name="Zivanovic Y."/>
            <person name="Moreira D."/>
            <person name="Rodriguez-Valera F."/>
            <person name="Lopez-Garcia P."/>
        </authorList>
    </citation>
    <scope>NUCLEOTIDE SEQUENCE</scope>
</reference>
<organism evidence="6">
    <name type="scientific">uncultured marine group II/III euryarchaeote KM3_155_G07</name>
    <dbReference type="NCBI Taxonomy" id="1457898"/>
    <lineage>
        <taxon>Archaea</taxon>
        <taxon>Methanobacteriati</taxon>
        <taxon>Methanobacteriota</taxon>
        <taxon>environmental samples</taxon>
    </lineage>
</organism>
<evidence type="ECO:0000256" key="2">
    <source>
        <dbReference type="ARBA" id="ARBA00023110"/>
    </source>
</evidence>
<keyword evidence="2" id="KW-0697">Rotamase</keyword>
<keyword evidence="3 6" id="KW-0413">Isomerase</keyword>
<evidence type="ECO:0000256" key="4">
    <source>
        <dbReference type="SAM" id="MobiDB-lite"/>
    </source>
</evidence>
<dbReference type="EC" id="5.2.1.8" evidence="1"/>
<evidence type="ECO:0000256" key="3">
    <source>
        <dbReference type="ARBA" id="ARBA00023235"/>
    </source>
</evidence>
<name>A0A075GKP9_9EURY</name>
<dbReference type="SUPFAM" id="SSF50891">
    <property type="entry name" value="Cyclophilin-like"/>
    <property type="match status" value="1"/>
</dbReference>
<dbReference type="AlphaFoldDB" id="A0A075GKP9"/>
<dbReference type="Pfam" id="PF00160">
    <property type="entry name" value="Pro_isomerase"/>
    <property type="match status" value="1"/>
</dbReference>
<evidence type="ECO:0000313" key="6">
    <source>
        <dbReference type="EMBL" id="AIF02243.1"/>
    </source>
</evidence>
<sequence length="313" mass="33688">MRLSQSLPCLVTSLLIVFLISVTVPITAAAEGDWRENEIDPAEWDDGPELEGSPMDVPTPGDPVVLFTVRYTPNLGGSEVEGEVVIELFPEWVPITVDNFVGLVEQGFYDGIFFHRIIDDFVAQSGDPTCYTVGVYPATTLTCAEGGSGETIPLEHEDNMSHVDGCIGMARGLDPDSAESQFYICDTEQHQLDPENRDDEGYVTFGVVRNGMSHVRAIAAVPTSNAPLGGGALHLPPAPDRPVDEVHIVSIEMLGVVGNNSSVENETSLPESDSSGFLPAPLVTTLLGLLLATTRSRSPHQTRQNQFPNQSSN</sequence>
<dbReference type="GO" id="GO:0003755">
    <property type="term" value="F:peptidyl-prolyl cis-trans isomerase activity"/>
    <property type="evidence" value="ECO:0007669"/>
    <property type="project" value="UniProtKB-KW"/>
</dbReference>
<dbReference type="InterPro" id="IPR029000">
    <property type="entry name" value="Cyclophilin-like_dom_sf"/>
</dbReference>
<proteinExistence type="predicted"/>
<dbReference type="CDD" id="cd00317">
    <property type="entry name" value="cyclophilin"/>
    <property type="match status" value="1"/>
</dbReference>
<evidence type="ECO:0000256" key="1">
    <source>
        <dbReference type="ARBA" id="ARBA00013194"/>
    </source>
</evidence>
<dbReference type="InterPro" id="IPR002130">
    <property type="entry name" value="Cyclophilin-type_PPIase_dom"/>
</dbReference>
<dbReference type="Gene3D" id="2.40.100.10">
    <property type="entry name" value="Cyclophilin-like"/>
    <property type="match status" value="1"/>
</dbReference>
<evidence type="ECO:0000259" key="5">
    <source>
        <dbReference type="PROSITE" id="PS50072"/>
    </source>
</evidence>
<accession>A0A075GKP9</accession>
<protein>
    <recommendedName>
        <fullName evidence="1">peptidylprolyl isomerase</fullName>
        <ecNumber evidence="1">5.2.1.8</ecNumber>
    </recommendedName>
</protein>
<dbReference type="PANTHER" id="PTHR45625">
    <property type="entry name" value="PEPTIDYL-PROLYL CIS-TRANS ISOMERASE-RELATED"/>
    <property type="match status" value="1"/>
</dbReference>
<feature type="region of interest" description="Disordered" evidence="4">
    <location>
        <begin position="37"/>
        <end position="57"/>
    </location>
</feature>
<dbReference type="PRINTS" id="PR00153">
    <property type="entry name" value="CSAPPISMRASE"/>
</dbReference>
<gene>
    <name evidence="6" type="primary">PPIA</name>
</gene>
<dbReference type="InterPro" id="IPR044666">
    <property type="entry name" value="Cyclophilin_A-like"/>
</dbReference>
<feature type="compositionally biased region" description="Acidic residues" evidence="4">
    <location>
        <begin position="39"/>
        <end position="49"/>
    </location>
</feature>
<dbReference type="PROSITE" id="PS50072">
    <property type="entry name" value="CSA_PPIASE_2"/>
    <property type="match status" value="1"/>
</dbReference>
<dbReference type="PANTHER" id="PTHR45625:SF4">
    <property type="entry name" value="PEPTIDYLPROLYL ISOMERASE DOMAIN AND WD REPEAT-CONTAINING PROTEIN 1"/>
    <property type="match status" value="1"/>
</dbReference>
<dbReference type="EMBL" id="KF900644">
    <property type="protein sequence ID" value="AIF02243.1"/>
    <property type="molecule type" value="Genomic_DNA"/>
</dbReference>